<keyword evidence="3" id="KW-1003">Cell membrane</keyword>
<evidence type="ECO:0000256" key="4">
    <source>
        <dbReference type="ARBA" id="ARBA00022692"/>
    </source>
</evidence>
<name>A0ABZ2ACJ0_STRNV</name>
<feature type="transmembrane region" description="Helical" evidence="7">
    <location>
        <begin position="211"/>
        <end position="230"/>
    </location>
</feature>
<evidence type="ECO:0000313" key="9">
    <source>
        <dbReference type="EMBL" id="WUX55234.1"/>
    </source>
</evidence>
<evidence type="ECO:0000256" key="5">
    <source>
        <dbReference type="ARBA" id="ARBA00022989"/>
    </source>
</evidence>
<dbReference type="InterPro" id="IPR000515">
    <property type="entry name" value="MetI-like"/>
</dbReference>
<feature type="transmembrane region" description="Helical" evidence="7">
    <location>
        <begin position="270"/>
        <end position="296"/>
    </location>
</feature>
<reference evidence="9" key="1">
    <citation type="submission" date="2022-10" db="EMBL/GenBank/DDBJ databases">
        <title>The complete genomes of actinobacterial strains from the NBC collection.</title>
        <authorList>
            <person name="Joergensen T.S."/>
            <person name="Alvarez Arevalo M."/>
            <person name="Sterndorff E.B."/>
            <person name="Faurdal D."/>
            <person name="Vuksanovic O."/>
            <person name="Mourched A.-S."/>
            <person name="Charusanti P."/>
            <person name="Shaw S."/>
            <person name="Blin K."/>
            <person name="Weber T."/>
        </authorList>
    </citation>
    <scope>NUCLEOTIDE SEQUENCE</scope>
    <source>
        <strain evidence="9">NBC_01432</strain>
    </source>
</reference>
<keyword evidence="5 7" id="KW-1133">Transmembrane helix</keyword>
<comment type="subcellular location">
    <subcellularLocation>
        <location evidence="1 7">Cell membrane</location>
        <topology evidence="1 7">Multi-pass membrane protein</topology>
    </subcellularLocation>
</comment>
<dbReference type="PROSITE" id="PS50928">
    <property type="entry name" value="ABC_TM1"/>
    <property type="match status" value="1"/>
</dbReference>
<keyword evidence="4 7" id="KW-0812">Transmembrane</keyword>
<evidence type="ECO:0000256" key="2">
    <source>
        <dbReference type="ARBA" id="ARBA00022448"/>
    </source>
</evidence>
<feature type="transmembrane region" description="Helical" evidence="7">
    <location>
        <begin position="35"/>
        <end position="53"/>
    </location>
</feature>
<comment type="similarity">
    <text evidence="7">Belongs to the binding-protein-dependent transport system permease family.</text>
</comment>
<sequence length="348" mass="37945">MTTALRPVAGGTSAAARRPQAGRARSMLRYAARRLAYSVPVVLVASFVFFWAIRSTFDPLAKLRQGRDPGVITRETARLGLDRPVIEQYGLWMKAFVSGDWGVSTRTGDHAQEMIGSALGTTIQLMVWAVLFAVLIALAIGAYSAARQYSLGDHLLTGLSYLGVAMPAFWLGLMLIQILAIWPREQFGLAQPPLYFVGLHSPGQSGINADYFRHLALPVLTLTIGLIASWSRFSRASVLEALTSEYVRTARAKGVPPRRIFFRHALRNSLAPFVTVVAADTALLIGGLVVTEQIYAISGMGRLFLDSLLAGDVFVLLPWMLIVALAMVLFNLAADLGYALLDPRVTLR</sequence>
<keyword evidence="6 7" id="KW-0472">Membrane</keyword>
<feature type="transmembrane region" description="Helical" evidence="7">
    <location>
        <begin position="316"/>
        <end position="341"/>
    </location>
</feature>
<dbReference type="SUPFAM" id="SSF161098">
    <property type="entry name" value="MetI-like"/>
    <property type="match status" value="1"/>
</dbReference>
<protein>
    <submittedName>
        <fullName evidence="9">ABC transporter permease</fullName>
    </submittedName>
</protein>
<keyword evidence="10" id="KW-1185">Reference proteome</keyword>
<dbReference type="GeneID" id="91341702"/>
<evidence type="ECO:0000256" key="3">
    <source>
        <dbReference type="ARBA" id="ARBA00022475"/>
    </source>
</evidence>
<evidence type="ECO:0000313" key="10">
    <source>
        <dbReference type="Proteomes" id="UP001432209"/>
    </source>
</evidence>
<dbReference type="PANTHER" id="PTHR43163:SF6">
    <property type="entry name" value="DIPEPTIDE TRANSPORT SYSTEM PERMEASE PROTEIN DPPB-RELATED"/>
    <property type="match status" value="1"/>
</dbReference>
<feature type="transmembrane region" description="Helical" evidence="7">
    <location>
        <begin position="125"/>
        <end position="146"/>
    </location>
</feature>
<evidence type="ECO:0000259" key="8">
    <source>
        <dbReference type="PROSITE" id="PS50928"/>
    </source>
</evidence>
<evidence type="ECO:0000256" key="6">
    <source>
        <dbReference type="ARBA" id="ARBA00023136"/>
    </source>
</evidence>
<dbReference type="Gene3D" id="1.10.3720.10">
    <property type="entry name" value="MetI-like"/>
    <property type="match status" value="1"/>
</dbReference>
<feature type="transmembrane region" description="Helical" evidence="7">
    <location>
        <begin position="158"/>
        <end position="182"/>
    </location>
</feature>
<dbReference type="CDD" id="cd06261">
    <property type="entry name" value="TM_PBP2"/>
    <property type="match status" value="1"/>
</dbReference>
<evidence type="ECO:0000256" key="7">
    <source>
        <dbReference type="RuleBase" id="RU363032"/>
    </source>
</evidence>
<evidence type="ECO:0000256" key="1">
    <source>
        <dbReference type="ARBA" id="ARBA00004651"/>
    </source>
</evidence>
<feature type="domain" description="ABC transmembrane type-1" evidence="8">
    <location>
        <begin position="119"/>
        <end position="333"/>
    </location>
</feature>
<dbReference type="Pfam" id="PF00528">
    <property type="entry name" value="BPD_transp_1"/>
    <property type="match status" value="1"/>
</dbReference>
<dbReference type="Proteomes" id="UP001432209">
    <property type="component" value="Chromosome"/>
</dbReference>
<dbReference type="PANTHER" id="PTHR43163">
    <property type="entry name" value="DIPEPTIDE TRANSPORT SYSTEM PERMEASE PROTEIN DPPB-RELATED"/>
    <property type="match status" value="1"/>
</dbReference>
<dbReference type="EMBL" id="CP109495">
    <property type="protein sequence ID" value="WUX55234.1"/>
    <property type="molecule type" value="Genomic_DNA"/>
</dbReference>
<accession>A0ABZ2ACJ0</accession>
<gene>
    <name evidence="9" type="ORF">OG442_28965</name>
</gene>
<dbReference type="InterPro" id="IPR035906">
    <property type="entry name" value="MetI-like_sf"/>
</dbReference>
<keyword evidence="2 7" id="KW-0813">Transport</keyword>
<proteinExistence type="inferred from homology"/>
<organism evidence="9 10">
    <name type="scientific">Streptomyces niveus</name>
    <name type="common">Streptomyces spheroides</name>
    <dbReference type="NCBI Taxonomy" id="193462"/>
    <lineage>
        <taxon>Bacteria</taxon>
        <taxon>Bacillati</taxon>
        <taxon>Actinomycetota</taxon>
        <taxon>Actinomycetes</taxon>
        <taxon>Kitasatosporales</taxon>
        <taxon>Streptomycetaceae</taxon>
        <taxon>Streptomyces</taxon>
    </lineage>
</organism>
<dbReference type="RefSeq" id="WP_329078911.1">
    <property type="nucleotide sequence ID" value="NZ_CP109389.1"/>
</dbReference>